<gene>
    <name evidence="6" type="ORF">ACFPL4_31205</name>
</gene>
<comment type="caution">
    <text evidence="6">The sequence shown here is derived from an EMBL/GenBank/DDBJ whole genome shotgun (WGS) entry which is preliminary data.</text>
</comment>
<keyword evidence="1" id="KW-0805">Transcription regulation</keyword>
<evidence type="ECO:0000313" key="7">
    <source>
        <dbReference type="Proteomes" id="UP001595908"/>
    </source>
</evidence>
<dbReference type="InterPro" id="IPR020449">
    <property type="entry name" value="Tscrpt_reg_AraC-type_HTH"/>
</dbReference>
<dbReference type="PROSITE" id="PS01124">
    <property type="entry name" value="HTH_ARAC_FAMILY_2"/>
    <property type="match status" value="1"/>
</dbReference>
<dbReference type="RefSeq" id="WP_063746153.1">
    <property type="nucleotide sequence ID" value="NZ_JBFAGR010000027.1"/>
</dbReference>
<dbReference type="PANTHER" id="PTHR46796:SF6">
    <property type="entry name" value="ARAC SUBFAMILY"/>
    <property type="match status" value="1"/>
</dbReference>
<dbReference type="Pfam" id="PF14525">
    <property type="entry name" value="AraC_binding_2"/>
    <property type="match status" value="1"/>
</dbReference>
<dbReference type="PANTHER" id="PTHR46796">
    <property type="entry name" value="HTH-TYPE TRANSCRIPTIONAL ACTIVATOR RHAS-RELATED"/>
    <property type="match status" value="1"/>
</dbReference>
<evidence type="ECO:0000313" key="6">
    <source>
        <dbReference type="EMBL" id="MFC4982758.1"/>
    </source>
</evidence>
<dbReference type="Gene3D" id="1.10.10.60">
    <property type="entry name" value="Homeodomain-like"/>
    <property type="match status" value="1"/>
</dbReference>
<evidence type="ECO:0000256" key="2">
    <source>
        <dbReference type="ARBA" id="ARBA00023125"/>
    </source>
</evidence>
<evidence type="ECO:0000256" key="3">
    <source>
        <dbReference type="ARBA" id="ARBA00023163"/>
    </source>
</evidence>
<sequence length="385" mass="41595">MSPVLTTTSVPQEHRLAFWRQAVEHALVPVNIVVRGGRPFEGSIVTHRVGALRVSAVAADAYRVSRTAAHITRSPEPLVAIALQTSGTTVLTQDGLQVIANPDDLFVWDTTRPYFLDFPERFSTSVVHIPRHMLGLSDEELRSATGTVFSTAQGCAAVLKPLLATVVASAHVFSPGAASGLANGFTDIFAALVAESTEGAETEVWNARNQFVRRVRAHIDENLGDPALSPESVAKAHHISVRYLHRVFEGEGITVSRLIQRRRLEECARELARSGRTAPTVSSIAQRWGFVNPTHFSRVFRGAYGLPPREWRSMRLSAGDSGPRTARTVAMSPPQVLGTPDTTGAVKVRVPLARGGRADGPTRRLGAPGDCPPRPLLGDRGSPVR</sequence>
<dbReference type="InterPro" id="IPR009057">
    <property type="entry name" value="Homeodomain-like_sf"/>
</dbReference>
<dbReference type="InterPro" id="IPR050204">
    <property type="entry name" value="AraC_XylS_family_regulators"/>
</dbReference>
<reference evidence="7" key="1">
    <citation type="journal article" date="2019" name="Int. J. Syst. Evol. Microbiol.">
        <title>The Global Catalogue of Microorganisms (GCM) 10K type strain sequencing project: providing services to taxonomists for standard genome sequencing and annotation.</title>
        <authorList>
            <consortium name="The Broad Institute Genomics Platform"/>
            <consortium name="The Broad Institute Genome Sequencing Center for Infectious Disease"/>
            <person name="Wu L."/>
            <person name="Ma J."/>
        </authorList>
    </citation>
    <scope>NUCLEOTIDE SEQUENCE [LARGE SCALE GENOMIC DNA]</scope>
    <source>
        <strain evidence="7">ICMP 257</strain>
    </source>
</reference>
<dbReference type="EMBL" id="JBHSJE010000012">
    <property type="protein sequence ID" value="MFC4982758.1"/>
    <property type="molecule type" value="Genomic_DNA"/>
</dbReference>
<dbReference type="GeneID" id="31234082"/>
<organism evidence="6 7">
    <name type="scientific">Streptomyces atroolivaceus</name>
    <dbReference type="NCBI Taxonomy" id="66869"/>
    <lineage>
        <taxon>Bacteria</taxon>
        <taxon>Bacillati</taxon>
        <taxon>Actinomycetota</taxon>
        <taxon>Actinomycetes</taxon>
        <taxon>Kitasatosporales</taxon>
        <taxon>Streptomycetaceae</taxon>
        <taxon>Streptomyces</taxon>
    </lineage>
</organism>
<dbReference type="PRINTS" id="PR00032">
    <property type="entry name" value="HTHARAC"/>
</dbReference>
<evidence type="ECO:0000259" key="5">
    <source>
        <dbReference type="PROSITE" id="PS01124"/>
    </source>
</evidence>
<keyword evidence="3" id="KW-0804">Transcription</keyword>
<proteinExistence type="predicted"/>
<dbReference type="InterPro" id="IPR035418">
    <property type="entry name" value="AraC-bd_2"/>
</dbReference>
<dbReference type="Pfam" id="PF12833">
    <property type="entry name" value="HTH_18"/>
    <property type="match status" value="1"/>
</dbReference>
<dbReference type="SUPFAM" id="SSF46689">
    <property type="entry name" value="Homeodomain-like"/>
    <property type="match status" value="1"/>
</dbReference>
<evidence type="ECO:0000256" key="1">
    <source>
        <dbReference type="ARBA" id="ARBA00023015"/>
    </source>
</evidence>
<keyword evidence="2" id="KW-0238">DNA-binding</keyword>
<protein>
    <submittedName>
        <fullName evidence="6">Helix-turn-helix domain-containing protein</fullName>
    </submittedName>
</protein>
<evidence type="ECO:0000256" key="4">
    <source>
        <dbReference type="SAM" id="MobiDB-lite"/>
    </source>
</evidence>
<keyword evidence="7" id="KW-1185">Reference proteome</keyword>
<name>A0ABV9VGJ1_STRAZ</name>
<dbReference type="InterPro" id="IPR018060">
    <property type="entry name" value="HTH_AraC"/>
</dbReference>
<dbReference type="Proteomes" id="UP001595908">
    <property type="component" value="Unassembled WGS sequence"/>
</dbReference>
<accession>A0ABV9VGJ1</accession>
<feature type="domain" description="HTH araC/xylS-type" evidence="5">
    <location>
        <begin position="213"/>
        <end position="314"/>
    </location>
</feature>
<feature type="region of interest" description="Disordered" evidence="4">
    <location>
        <begin position="318"/>
        <end position="385"/>
    </location>
</feature>
<dbReference type="SMART" id="SM00342">
    <property type="entry name" value="HTH_ARAC"/>
    <property type="match status" value="1"/>
</dbReference>